<accession>A0A4C1VN54</accession>
<proteinExistence type="predicted"/>
<dbReference type="Proteomes" id="UP000299102">
    <property type="component" value="Unassembled WGS sequence"/>
</dbReference>
<protein>
    <submittedName>
        <fullName evidence="2">Uncharacterized protein</fullName>
    </submittedName>
</protein>
<feature type="region of interest" description="Disordered" evidence="1">
    <location>
        <begin position="16"/>
        <end position="36"/>
    </location>
</feature>
<dbReference type="AlphaFoldDB" id="A0A4C1VN54"/>
<organism evidence="2 3">
    <name type="scientific">Eumeta variegata</name>
    <name type="common">Bagworm moth</name>
    <name type="synonym">Eumeta japonica</name>
    <dbReference type="NCBI Taxonomy" id="151549"/>
    <lineage>
        <taxon>Eukaryota</taxon>
        <taxon>Metazoa</taxon>
        <taxon>Ecdysozoa</taxon>
        <taxon>Arthropoda</taxon>
        <taxon>Hexapoda</taxon>
        <taxon>Insecta</taxon>
        <taxon>Pterygota</taxon>
        <taxon>Neoptera</taxon>
        <taxon>Endopterygota</taxon>
        <taxon>Lepidoptera</taxon>
        <taxon>Glossata</taxon>
        <taxon>Ditrysia</taxon>
        <taxon>Tineoidea</taxon>
        <taxon>Psychidae</taxon>
        <taxon>Oiketicinae</taxon>
        <taxon>Eumeta</taxon>
    </lineage>
</organism>
<evidence type="ECO:0000313" key="3">
    <source>
        <dbReference type="Proteomes" id="UP000299102"/>
    </source>
</evidence>
<name>A0A4C1VN54_EUMVA</name>
<keyword evidence="3" id="KW-1185">Reference proteome</keyword>
<reference evidence="2 3" key="1">
    <citation type="journal article" date="2019" name="Commun. Biol.">
        <title>The bagworm genome reveals a unique fibroin gene that provides high tensile strength.</title>
        <authorList>
            <person name="Kono N."/>
            <person name="Nakamura H."/>
            <person name="Ohtoshi R."/>
            <person name="Tomita M."/>
            <person name="Numata K."/>
            <person name="Arakawa K."/>
        </authorList>
    </citation>
    <scope>NUCLEOTIDE SEQUENCE [LARGE SCALE GENOMIC DNA]</scope>
</reference>
<dbReference type="EMBL" id="BGZK01000372">
    <property type="protein sequence ID" value="GBP39832.1"/>
    <property type="molecule type" value="Genomic_DNA"/>
</dbReference>
<evidence type="ECO:0000313" key="2">
    <source>
        <dbReference type="EMBL" id="GBP39832.1"/>
    </source>
</evidence>
<sequence>MANRSIVVTSRSSRFSNSSSEMCAGRGDSQKFAGSRAPGRYVCPSIIFRALPHTTGLLSSPLLYLLHQEEAALRVLARNEGSLCGKFGALSLQRHVVERSTFAARRYVQAH</sequence>
<comment type="caution">
    <text evidence="2">The sequence shown here is derived from an EMBL/GenBank/DDBJ whole genome shotgun (WGS) entry which is preliminary data.</text>
</comment>
<evidence type="ECO:0000256" key="1">
    <source>
        <dbReference type="SAM" id="MobiDB-lite"/>
    </source>
</evidence>
<gene>
    <name evidence="2" type="ORF">EVAR_29062_1</name>
</gene>